<protein>
    <submittedName>
        <fullName evidence="1">Uncharacterized protein</fullName>
    </submittedName>
</protein>
<dbReference type="Proteomes" id="UP001596012">
    <property type="component" value="Unassembled WGS sequence"/>
</dbReference>
<accession>A0ABV8Z1B5</accession>
<name>A0ABV8Z1B5_9ACTN</name>
<sequence length="69" mass="7591">MDFDDAGGRLAIYNEQGRCIRVLAGRSHRFDDVVVVPDVSGVLSVEGPELKWGAMTTWSLQIENSTAPR</sequence>
<evidence type="ECO:0000313" key="1">
    <source>
        <dbReference type="EMBL" id="MFC4469945.1"/>
    </source>
</evidence>
<proteinExistence type="predicted"/>
<comment type="caution">
    <text evidence="1">The sequence shown here is derived from an EMBL/GenBank/DDBJ whole genome shotgun (WGS) entry which is preliminary data.</text>
</comment>
<gene>
    <name evidence="1" type="ORF">ACFPH6_36520</name>
</gene>
<organism evidence="1 2">
    <name type="scientific">Streptomyces xiangluensis</name>
    <dbReference type="NCBI Taxonomy" id="2665720"/>
    <lineage>
        <taxon>Bacteria</taxon>
        <taxon>Bacillati</taxon>
        <taxon>Actinomycetota</taxon>
        <taxon>Actinomycetes</taxon>
        <taxon>Kitasatosporales</taxon>
        <taxon>Streptomycetaceae</taxon>
        <taxon>Streptomyces</taxon>
    </lineage>
</organism>
<reference evidence="2" key="1">
    <citation type="journal article" date="2019" name="Int. J. Syst. Evol. Microbiol.">
        <title>The Global Catalogue of Microorganisms (GCM) 10K type strain sequencing project: providing services to taxonomists for standard genome sequencing and annotation.</title>
        <authorList>
            <consortium name="The Broad Institute Genomics Platform"/>
            <consortium name="The Broad Institute Genome Sequencing Center for Infectious Disease"/>
            <person name="Wu L."/>
            <person name="Ma J."/>
        </authorList>
    </citation>
    <scope>NUCLEOTIDE SEQUENCE [LARGE SCALE GENOMIC DNA]</scope>
    <source>
        <strain evidence="2">DT43</strain>
    </source>
</reference>
<evidence type="ECO:0000313" key="2">
    <source>
        <dbReference type="Proteomes" id="UP001596012"/>
    </source>
</evidence>
<dbReference type="RefSeq" id="WP_386349844.1">
    <property type="nucleotide sequence ID" value="NZ_JBHSFG010000072.1"/>
</dbReference>
<dbReference type="EMBL" id="JBHSFG010000072">
    <property type="protein sequence ID" value="MFC4469945.1"/>
    <property type="molecule type" value="Genomic_DNA"/>
</dbReference>
<keyword evidence="2" id="KW-1185">Reference proteome</keyword>